<dbReference type="EMBL" id="SRLO01000375">
    <property type="protein sequence ID" value="TNN58617.1"/>
    <property type="molecule type" value="Genomic_DNA"/>
</dbReference>
<organism evidence="2 3">
    <name type="scientific">Liparis tanakae</name>
    <name type="common">Tanaka's snailfish</name>
    <dbReference type="NCBI Taxonomy" id="230148"/>
    <lineage>
        <taxon>Eukaryota</taxon>
        <taxon>Metazoa</taxon>
        <taxon>Chordata</taxon>
        <taxon>Craniata</taxon>
        <taxon>Vertebrata</taxon>
        <taxon>Euteleostomi</taxon>
        <taxon>Actinopterygii</taxon>
        <taxon>Neopterygii</taxon>
        <taxon>Teleostei</taxon>
        <taxon>Neoteleostei</taxon>
        <taxon>Acanthomorphata</taxon>
        <taxon>Eupercaria</taxon>
        <taxon>Perciformes</taxon>
        <taxon>Cottioidei</taxon>
        <taxon>Cottales</taxon>
        <taxon>Liparidae</taxon>
        <taxon>Liparis</taxon>
    </lineage>
</organism>
<protein>
    <submittedName>
        <fullName evidence="2">Uncharacterized protein</fullName>
    </submittedName>
</protein>
<feature type="compositionally biased region" description="Low complexity" evidence="1">
    <location>
        <begin position="70"/>
        <end position="82"/>
    </location>
</feature>
<keyword evidence="3" id="KW-1185">Reference proteome</keyword>
<accession>A0A4Z2GY90</accession>
<evidence type="ECO:0000313" key="3">
    <source>
        <dbReference type="Proteomes" id="UP000314294"/>
    </source>
</evidence>
<dbReference type="Proteomes" id="UP000314294">
    <property type="component" value="Unassembled WGS sequence"/>
</dbReference>
<proteinExistence type="predicted"/>
<dbReference type="AlphaFoldDB" id="A0A4Z2GY90"/>
<name>A0A4Z2GY90_9TELE</name>
<feature type="region of interest" description="Disordered" evidence="1">
    <location>
        <begin position="53"/>
        <end position="134"/>
    </location>
</feature>
<evidence type="ECO:0000313" key="2">
    <source>
        <dbReference type="EMBL" id="TNN58617.1"/>
    </source>
</evidence>
<comment type="caution">
    <text evidence="2">The sequence shown here is derived from an EMBL/GenBank/DDBJ whole genome shotgun (WGS) entry which is preliminary data.</text>
</comment>
<sequence length="153" mass="15707">MLFPKFIARVATAYVDKTAMALPTNCDDTPRLAPNLQPRLCKRVSAAVCPVGSTAPPSAPGSLGGTPGALLLPRSPPLSTRPRSTHVKSSDSVWGPECVNNLPWEDDGGNEGGGAPEQESIASPGCHVSSGSTAAQAKLQGVDVALRRPAGQL</sequence>
<gene>
    <name evidence="2" type="ORF">EYF80_031237</name>
</gene>
<reference evidence="2 3" key="1">
    <citation type="submission" date="2019-03" db="EMBL/GenBank/DDBJ databases">
        <title>First draft genome of Liparis tanakae, snailfish: a comprehensive survey of snailfish specific genes.</title>
        <authorList>
            <person name="Kim W."/>
            <person name="Song I."/>
            <person name="Jeong J.-H."/>
            <person name="Kim D."/>
            <person name="Kim S."/>
            <person name="Ryu S."/>
            <person name="Song J.Y."/>
            <person name="Lee S.K."/>
        </authorList>
    </citation>
    <scope>NUCLEOTIDE SEQUENCE [LARGE SCALE GENOMIC DNA]</scope>
    <source>
        <tissue evidence="2">Muscle</tissue>
    </source>
</reference>
<evidence type="ECO:0000256" key="1">
    <source>
        <dbReference type="SAM" id="MobiDB-lite"/>
    </source>
</evidence>